<evidence type="ECO:0000259" key="6">
    <source>
        <dbReference type="PROSITE" id="PS50949"/>
    </source>
</evidence>
<dbReference type="Pfam" id="PF00155">
    <property type="entry name" value="Aminotran_1_2"/>
    <property type="match status" value="1"/>
</dbReference>
<dbReference type="PROSITE" id="PS50949">
    <property type="entry name" value="HTH_GNTR"/>
    <property type="match status" value="1"/>
</dbReference>
<dbReference type="CDD" id="cd07377">
    <property type="entry name" value="WHTH_GntR"/>
    <property type="match status" value="1"/>
</dbReference>
<dbReference type="Proteomes" id="UP000182350">
    <property type="component" value="Unassembled WGS sequence"/>
</dbReference>
<dbReference type="InterPro" id="IPR015422">
    <property type="entry name" value="PyrdxlP-dep_Trfase_small"/>
</dbReference>
<dbReference type="PANTHER" id="PTHR46577:SF1">
    <property type="entry name" value="HTH-TYPE TRANSCRIPTIONAL REGULATORY PROTEIN GABR"/>
    <property type="match status" value="1"/>
</dbReference>
<evidence type="ECO:0000256" key="5">
    <source>
        <dbReference type="ARBA" id="ARBA00023163"/>
    </source>
</evidence>
<organism evidence="7 8">
    <name type="scientific">Marinospirillum alkaliphilum DSM 21637</name>
    <dbReference type="NCBI Taxonomy" id="1122209"/>
    <lineage>
        <taxon>Bacteria</taxon>
        <taxon>Pseudomonadati</taxon>
        <taxon>Pseudomonadota</taxon>
        <taxon>Gammaproteobacteria</taxon>
        <taxon>Oceanospirillales</taxon>
        <taxon>Oceanospirillaceae</taxon>
        <taxon>Marinospirillum</taxon>
    </lineage>
</organism>
<dbReference type="RefSeq" id="WP_084661801.1">
    <property type="nucleotide sequence ID" value="NZ_FPJW01000001.1"/>
</dbReference>
<keyword evidence="7" id="KW-0808">Transferase</keyword>
<dbReference type="SUPFAM" id="SSF46785">
    <property type="entry name" value="Winged helix' DNA-binding domain"/>
    <property type="match status" value="1"/>
</dbReference>
<evidence type="ECO:0000256" key="1">
    <source>
        <dbReference type="ARBA" id="ARBA00005384"/>
    </source>
</evidence>
<name>A0A1K1UBR2_9GAMM</name>
<dbReference type="SMART" id="SM00345">
    <property type="entry name" value="HTH_GNTR"/>
    <property type="match status" value="1"/>
</dbReference>
<evidence type="ECO:0000256" key="2">
    <source>
        <dbReference type="ARBA" id="ARBA00022898"/>
    </source>
</evidence>
<dbReference type="SUPFAM" id="SSF53383">
    <property type="entry name" value="PLP-dependent transferases"/>
    <property type="match status" value="1"/>
</dbReference>
<dbReference type="Gene3D" id="3.40.640.10">
    <property type="entry name" value="Type I PLP-dependent aspartate aminotransferase-like (Major domain)"/>
    <property type="match status" value="1"/>
</dbReference>
<protein>
    <submittedName>
        <fullName evidence="7">DNA-binding transcriptional regulator, MocR family, contains an aminotransferase domain</fullName>
    </submittedName>
</protein>
<evidence type="ECO:0000313" key="7">
    <source>
        <dbReference type="EMBL" id="SFX10028.1"/>
    </source>
</evidence>
<keyword evidence="2" id="KW-0663">Pyridoxal phosphate</keyword>
<dbReference type="GO" id="GO:0008483">
    <property type="term" value="F:transaminase activity"/>
    <property type="evidence" value="ECO:0007669"/>
    <property type="project" value="UniProtKB-KW"/>
</dbReference>
<dbReference type="Gene3D" id="3.90.1150.10">
    <property type="entry name" value="Aspartate Aminotransferase, domain 1"/>
    <property type="match status" value="1"/>
</dbReference>
<dbReference type="InterPro" id="IPR015424">
    <property type="entry name" value="PyrdxlP-dep_Trfase"/>
</dbReference>
<proteinExistence type="inferred from homology"/>
<dbReference type="Pfam" id="PF00392">
    <property type="entry name" value="GntR"/>
    <property type="match status" value="1"/>
</dbReference>
<dbReference type="InterPro" id="IPR015421">
    <property type="entry name" value="PyrdxlP-dep_Trfase_major"/>
</dbReference>
<dbReference type="AlphaFoldDB" id="A0A1K1UBR2"/>
<keyword evidence="3" id="KW-0805">Transcription regulation</keyword>
<dbReference type="STRING" id="1122209.SAMN02745752_00536"/>
<gene>
    <name evidence="7" type="ORF">SAMN02745752_00536</name>
</gene>
<keyword evidence="5" id="KW-0804">Transcription</keyword>
<accession>A0A1K1UBR2</accession>
<dbReference type="OrthoDB" id="9804020at2"/>
<dbReference type="GO" id="GO:0003700">
    <property type="term" value="F:DNA-binding transcription factor activity"/>
    <property type="evidence" value="ECO:0007669"/>
    <property type="project" value="InterPro"/>
</dbReference>
<dbReference type="InterPro" id="IPR036390">
    <property type="entry name" value="WH_DNA-bd_sf"/>
</dbReference>
<comment type="similarity">
    <text evidence="1">In the C-terminal section; belongs to the class-I pyridoxal-phosphate-dependent aminotransferase family.</text>
</comment>
<dbReference type="GO" id="GO:0003677">
    <property type="term" value="F:DNA binding"/>
    <property type="evidence" value="ECO:0007669"/>
    <property type="project" value="UniProtKB-KW"/>
</dbReference>
<dbReference type="CDD" id="cd00609">
    <property type="entry name" value="AAT_like"/>
    <property type="match status" value="1"/>
</dbReference>
<dbReference type="Gene3D" id="1.10.10.10">
    <property type="entry name" value="Winged helix-like DNA-binding domain superfamily/Winged helix DNA-binding domain"/>
    <property type="match status" value="1"/>
</dbReference>
<evidence type="ECO:0000256" key="4">
    <source>
        <dbReference type="ARBA" id="ARBA00023125"/>
    </source>
</evidence>
<keyword evidence="7" id="KW-0032">Aminotransferase</keyword>
<dbReference type="EMBL" id="FPJW01000001">
    <property type="protein sequence ID" value="SFX10028.1"/>
    <property type="molecule type" value="Genomic_DNA"/>
</dbReference>
<keyword evidence="4 7" id="KW-0238">DNA-binding</keyword>
<dbReference type="InterPro" id="IPR051446">
    <property type="entry name" value="HTH_trans_reg/aminotransferase"/>
</dbReference>
<sequence>MTITLRDKAQARCSWLPDLDAWRALHHPSSNRSAADNKTPRYKALADALAAAIQQGELQPDTRLPPQRLLADALEVTTGTVTRAYAEAERRGLVEARVGSGTYVRVVQADDRPDFYHLMAEGGDGSIDLSLSLMVPCPLRLQSLHQAMQQVAADPQQLAAALAYQSERGQPRQLQVFADWLQRLGVKVNPEQMIITDGGQHGIFLSLQALLAPGELLVSDALTYPGVIAAARELHLRHQGLPLDEEGLDTHALERLCQQQRPRAVYLMPDQNNPTGRVLSPARRQHLAELAERYDFWIIEDAVQFLPPEFRLQRLADLAPQRTLYLFSSSKILAGGLRVGLIAAPAGILPRLMAALRAHCWMAPPLMVALTCAWIESGETDRLLRWQWQEVQARQQLLGEVLAGQVYSRHPAGFVVWLSLPGDWRAGEFVRAAADAGVRVLAAEPFCVGNQAVPRAVRLCVSPPAERELLKEGLLRLKHLLESPPQGRAVF</sequence>
<dbReference type="InterPro" id="IPR000524">
    <property type="entry name" value="Tscrpt_reg_HTH_GntR"/>
</dbReference>
<evidence type="ECO:0000256" key="3">
    <source>
        <dbReference type="ARBA" id="ARBA00023015"/>
    </source>
</evidence>
<feature type="domain" description="HTH gntR-type" evidence="6">
    <location>
        <begin position="39"/>
        <end position="107"/>
    </location>
</feature>
<dbReference type="InterPro" id="IPR036388">
    <property type="entry name" value="WH-like_DNA-bd_sf"/>
</dbReference>
<dbReference type="GO" id="GO:0030170">
    <property type="term" value="F:pyridoxal phosphate binding"/>
    <property type="evidence" value="ECO:0007669"/>
    <property type="project" value="InterPro"/>
</dbReference>
<evidence type="ECO:0000313" key="8">
    <source>
        <dbReference type="Proteomes" id="UP000182350"/>
    </source>
</evidence>
<dbReference type="InterPro" id="IPR004839">
    <property type="entry name" value="Aminotransferase_I/II_large"/>
</dbReference>
<reference evidence="7 8" key="1">
    <citation type="submission" date="2016-11" db="EMBL/GenBank/DDBJ databases">
        <authorList>
            <person name="Jaros S."/>
            <person name="Januszkiewicz K."/>
            <person name="Wedrychowicz H."/>
        </authorList>
    </citation>
    <scope>NUCLEOTIDE SEQUENCE [LARGE SCALE GENOMIC DNA]</scope>
    <source>
        <strain evidence="7 8">DSM 21637</strain>
    </source>
</reference>
<keyword evidence="8" id="KW-1185">Reference proteome</keyword>
<dbReference type="PANTHER" id="PTHR46577">
    <property type="entry name" value="HTH-TYPE TRANSCRIPTIONAL REGULATORY PROTEIN GABR"/>
    <property type="match status" value="1"/>
</dbReference>